<gene>
    <name evidence="1" type="ORF">Vretimale_17695</name>
</gene>
<dbReference type="AlphaFoldDB" id="A0A8J4C182"/>
<accession>A0A8J4C182</accession>
<dbReference type="Proteomes" id="UP000722791">
    <property type="component" value="Unassembled WGS sequence"/>
</dbReference>
<organism evidence="1 2">
    <name type="scientific">Volvox reticuliferus</name>
    <dbReference type="NCBI Taxonomy" id="1737510"/>
    <lineage>
        <taxon>Eukaryota</taxon>
        <taxon>Viridiplantae</taxon>
        <taxon>Chlorophyta</taxon>
        <taxon>core chlorophytes</taxon>
        <taxon>Chlorophyceae</taxon>
        <taxon>CS clade</taxon>
        <taxon>Chlamydomonadales</taxon>
        <taxon>Volvocaceae</taxon>
        <taxon>Volvox</taxon>
    </lineage>
</organism>
<dbReference type="SUPFAM" id="SSF56487">
    <property type="entry name" value="SRCR-like"/>
    <property type="match status" value="1"/>
</dbReference>
<name>A0A8J4C182_9CHLO</name>
<evidence type="ECO:0000313" key="2">
    <source>
        <dbReference type="Proteomes" id="UP000722791"/>
    </source>
</evidence>
<dbReference type="InterPro" id="IPR001190">
    <property type="entry name" value="SRCR"/>
</dbReference>
<dbReference type="Gene3D" id="3.10.250.10">
    <property type="entry name" value="SRCR-like domain"/>
    <property type="match status" value="1"/>
</dbReference>
<dbReference type="EMBL" id="BNCQ01000059">
    <property type="protein sequence ID" value="GIM14821.1"/>
    <property type="molecule type" value="Genomic_DNA"/>
</dbReference>
<dbReference type="InterPro" id="IPR036772">
    <property type="entry name" value="SRCR-like_dom_sf"/>
</dbReference>
<comment type="caution">
    <text evidence="1">The sequence shown here is derived from an EMBL/GenBank/DDBJ whole genome shotgun (WGS) entry which is preliminary data.</text>
</comment>
<dbReference type="OrthoDB" id="535045at2759"/>
<protein>
    <submittedName>
        <fullName evidence="1">Uncharacterized protein</fullName>
    </submittedName>
</protein>
<dbReference type="GO" id="GO:0016020">
    <property type="term" value="C:membrane"/>
    <property type="evidence" value="ECO:0007669"/>
    <property type="project" value="InterPro"/>
</dbReference>
<sequence length="356" mass="37376">MSTERLMATACFLLLAASSAQTGASPLPLPSSDDSPDDSPVQKPSVMIQYSPPGFTTTRLRLNSVAASESKNGIHLTVRDDGGGPRGRLEVTAREPKFAGSAANNSSWVPVCDSAFTDQAAETMCKLLGYTYGRKYYAPGVNSRSNATSNHTAGYFSCSAKSPASSATGRRLLRNQETNHGGGTVAAVAAITRTDGGGWRQQHGGPRRRASSSVRYNLNTSTTAPYACSFSLVTCDPLGLLVGVECAYAALLPAPPPPPLPPRPPTAPPPQYSDLIRLVGGPAVGSRRVEQNLCHATSPQFCAEYSRVEMLVTLNKYGGLKTWAPLCAVDGSLAQEVARVACQQPTSGITVRTSAA</sequence>
<dbReference type="PROSITE" id="PS50287">
    <property type="entry name" value="SRCR_2"/>
    <property type="match status" value="1"/>
</dbReference>
<evidence type="ECO:0000313" key="1">
    <source>
        <dbReference type="EMBL" id="GIM14821.1"/>
    </source>
</evidence>
<proteinExistence type="predicted"/>
<reference evidence="1" key="1">
    <citation type="journal article" date="2021" name="Proc. Natl. Acad. Sci. U.S.A.">
        <title>Three genomes in the algal genus Volvox reveal the fate of a haploid sex-determining region after a transition to homothallism.</title>
        <authorList>
            <person name="Yamamoto K."/>
            <person name="Hamaji T."/>
            <person name="Kawai-Toyooka H."/>
            <person name="Matsuzaki R."/>
            <person name="Takahashi F."/>
            <person name="Nishimura Y."/>
            <person name="Kawachi M."/>
            <person name="Noguchi H."/>
            <person name="Minakuchi Y."/>
            <person name="Umen J.G."/>
            <person name="Toyoda A."/>
            <person name="Nozaki H."/>
        </authorList>
    </citation>
    <scope>NUCLEOTIDE SEQUENCE</scope>
    <source>
        <strain evidence="1">NIES-3785</strain>
    </source>
</reference>